<dbReference type="Proteomes" id="UP000219994">
    <property type="component" value="Unassembled WGS sequence"/>
</dbReference>
<dbReference type="AlphaFoldDB" id="A0A2A6FTJ2"/>
<proteinExistence type="predicted"/>
<accession>A0A2A6FTJ2</accession>
<feature type="chain" id="PRO_5013264062" evidence="1">
    <location>
        <begin position="30"/>
        <end position="161"/>
    </location>
</feature>
<name>A0A2A6FTJ2_9MICO</name>
<dbReference type="EMBL" id="NAEP01000023">
    <property type="protein sequence ID" value="PDQ35967.1"/>
    <property type="molecule type" value="Genomic_DNA"/>
</dbReference>
<feature type="signal peptide" evidence="1">
    <location>
        <begin position="1"/>
        <end position="29"/>
    </location>
</feature>
<keyword evidence="1" id="KW-0732">Signal</keyword>
<reference evidence="3" key="1">
    <citation type="submission" date="2017-03" db="EMBL/GenBank/DDBJ databases">
        <authorList>
            <person name="Lund M.B."/>
        </authorList>
    </citation>
    <scope>NUCLEOTIDE SEQUENCE [LARGE SCALE GENOMIC DNA]</scope>
</reference>
<organism evidence="2 3">
    <name type="scientific">Candidatus Lumbricidiphila eiseniae</name>
    <dbReference type="NCBI Taxonomy" id="1969409"/>
    <lineage>
        <taxon>Bacteria</taxon>
        <taxon>Bacillati</taxon>
        <taxon>Actinomycetota</taxon>
        <taxon>Actinomycetes</taxon>
        <taxon>Micrococcales</taxon>
        <taxon>Microbacteriaceae</taxon>
        <taxon>Candidatus Lumbricidiphila</taxon>
    </lineage>
</organism>
<evidence type="ECO:0000313" key="2">
    <source>
        <dbReference type="EMBL" id="PDQ35967.1"/>
    </source>
</evidence>
<gene>
    <name evidence="2" type="ORF">B5766_02135</name>
</gene>
<sequence length="161" mass="16676">MNIRIAFTSLFTAPALVGASLTSVTAANAAESSAAVSASKATANEIATEAIPGTNTVVTDADSRSVSITLPGVISSSDQPVPDNTPSGIFAGKGEPVLSTSKIQKLIARFGSIQRTFEAFFRAWNSASSWERKRNALVKVGGTLALEIVGINRIKAACFDS</sequence>
<evidence type="ECO:0000256" key="1">
    <source>
        <dbReference type="SAM" id="SignalP"/>
    </source>
</evidence>
<comment type="caution">
    <text evidence="2">The sequence shown here is derived from an EMBL/GenBank/DDBJ whole genome shotgun (WGS) entry which is preliminary data.</text>
</comment>
<protein>
    <submittedName>
        <fullName evidence="2">Uncharacterized protein</fullName>
    </submittedName>
</protein>
<evidence type="ECO:0000313" key="3">
    <source>
        <dbReference type="Proteomes" id="UP000219994"/>
    </source>
</evidence>